<evidence type="ECO:0000256" key="5">
    <source>
        <dbReference type="ARBA" id="ARBA00022763"/>
    </source>
</evidence>
<keyword evidence="3" id="KW-0540">Nuclease</keyword>
<keyword evidence="7" id="KW-0460">Magnesium</keyword>
<evidence type="ECO:0000256" key="7">
    <source>
        <dbReference type="ARBA" id="ARBA00022842"/>
    </source>
</evidence>
<evidence type="ECO:0000256" key="8">
    <source>
        <dbReference type="ARBA" id="ARBA00023204"/>
    </source>
</evidence>
<evidence type="ECO:0000256" key="4">
    <source>
        <dbReference type="ARBA" id="ARBA00022723"/>
    </source>
</evidence>
<evidence type="ECO:0000256" key="3">
    <source>
        <dbReference type="ARBA" id="ARBA00022722"/>
    </source>
</evidence>
<keyword evidence="4" id="KW-0479">Metal-binding</keyword>
<dbReference type="CDD" id="cd09084">
    <property type="entry name" value="EEP-2"/>
    <property type="match status" value="1"/>
</dbReference>
<comment type="caution">
    <text evidence="11">The sequence shown here is derived from an EMBL/GenBank/DDBJ whole genome shotgun (WGS) entry which is preliminary data.</text>
</comment>
<evidence type="ECO:0000256" key="1">
    <source>
        <dbReference type="ARBA" id="ARBA00001936"/>
    </source>
</evidence>
<keyword evidence="9" id="KW-0812">Transmembrane</keyword>
<feature type="domain" description="Endonuclease/exonuclease/phosphatase" evidence="10">
    <location>
        <begin position="105"/>
        <end position="352"/>
    </location>
</feature>
<evidence type="ECO:0000313" key="11">
    <source>
        <dbReference type="EMBL" id="MCO6025317.1"/>
    </source>
</evidence>
<keyword evidence="11" id="KW-0255">Endonuclease</keyword>
<reference evidence="11 12" key="1">
    <citation type="submission" date="2022-06" db="EMBL/GenBank/DDBJ databases">
        <title>A taxonomic note on the genus Prevotella: Description of four novel genera and emended description of the genera Hallella and Xylanibacter.</title>
        <authorList>
            <person name="Hitch T.C.A."/>
        </authorList>
    </citation>
    <scope>NUCLEOTIDE SEQUENCE [LARGE SCALE GENOMIC DNA]</scope>
    <source>
        <strain evidence="11 12">DSM 100619</strain>
    </source>
</reference>
<dbReference type="Proteomes" id="UP001204015">
    <property type="component" value="Unassembled WGS sequence"/>
</dbReference>
<evidence type="ECO:0000256" key="6">
    <source>
        <dbReference type="ARBA" id="ARBA00022801"/>
    </source>
</evidence>
<gene>
    <name evidence="11" type="ORF">NG821_05595</name>
</gene>
<feature type="transmembrane region" description="Helical" evidence="9">
    <location>
        <begin position="40"/>
        <end position="64"/>
    </location>
</feature>
<dbReference type="SUPFAM" id="SSF56219">
    <property type="entry name" value="DNase I-like"/>
    <property type="match status" value="1"/>
</dbReference>
<keyword evidence="5" id="KW-0227">DNA damage</keyword>
<sequence>MAGKKMKKFTLQVIAGANVATILMMLMTGYSDRIDPVSHPVLACGGMAFCIFLFFNLLFLFFWLIFRVREAIIPVIGFLLCFGPVRRYTPFNWPLDIPKDNIKVLSYNVEQYGLFPPRPDTASTNPVIRYIASSKADLVCLQEANGLDADSANAIFSKIYPYSYYETKSGSGDRIAIYSKFPMSHKRIIPYPSKGNMSISCVLNIKGREVLVVNNHFESNKLDPEDKADFKNLVKGGIVAKGGPEKSDRLIDKLSSAAAIRALQVDSVCRFISEQRKGRSVIVCGDFNDNPISYSLYQISKDLVNCYVATGNGPGLSYHRSGMLFRIDHILCSSDWRPYQAKVDRRIKESDHYPIYCWLSPKGAFQGQSDENKGLKATKH</sequence>
<dbReference type="InterPro" id="IPR051547">
    <property type="entry name" value="TDP2-like"/>
</dbReference>
<dbReference type="InterPro" id="IPR005135">
    <property type="entry name" value="Endo/exonuclease/phosphatase"/>
</dbReference>
<protein>
    <submittedName>
        <fullName evidence="11">Endonuclease/exonuclease/phosphatase family protein</fullName>
    </submittedName>
</protein>
<comment type="cofactor">
    <cofactor evidence="1">
        <name>Mn(2+)</name>
        <dbReference type="ChEBI" id="CHEBI:29035"/>
    </cofactor>
</comment>
<evidence type="ECO:0000313" key="12">
    <source>
        <dbReference type="Proteomes" id="UP001204015"/>
    </source>
</evidence>
<accession>A0ABT1BW62</accession>
<dbReference type="PANTHER" id="PTHR15822:SF4">
    <property type="entry name" value="TYROSYL-DNA PHOSPHODIESTERASE 2"/>
    <property type="match status" value="1"/>
</dbReference>
<name>A0ABT1BW62_9BACT</name>
<comment type="cofactor">
    <cofactor evidence="2">
        <name>Mg(2+)</name>
        <dbReference type="ChEBI" id="CHEBI:18420"/>
    </cofactor>
</comment>
<feature type="transmembrane region" description="Helical" evidence="9">
    <location>
        <begin position="9"/>
        <end position="28"/>
    </location>
</feature>
<dbReference type="Pfam" id="PF03372">
    <property type="entry name" value="Exo_endo_phos"/>
    <property type="match status" value="1"/>
</dbReference>
<proteinExistence type="predicted"/>
<keyword evidence="9" id="KW-1133">Transmembrane helix</keyword>
<evidence type="ECO:0000256" key="9">
    <source>
        <dbReference type="SAM" id="Phobius"/>
    </source>
</evidence>
<evidence type="ECO:0000256" key="2">
    <source>
        <dbReference type="ARBA" id="ARBA00001946"/>
    </source>
</evidence>
<dbReference type="Gene3D" id="3.60.10.10">
    <property type="entry name" value="Endonuclease/exonuclease/phosphatase"/>
    <property type="match status" value="1"/>
</dbReference>
<feature type="transmembrane region" description="Helical" evidence="9">
    <location>
        <begin position="71"/>
        <end position="89"/>
    </location>
</feature>
<keyword evidence="8" id="KW-0234">DNA repair</keyword>
<dbReference type="InterPro" id="IPR036691">
    <property type="entry name" value="Endo/exonu/phosph_ase_sf"/>
</dbReference>
<keyword evidence="9" id="KW-0472">Membrane</keyword>
<keyword evidence="12" id="KW-1185">Reference proteome</keyword>
<organism evidence="11 12">
    <name type="scientific">Segatella cerevisiae</name>
    <dbReference type="NCBI Taxonomy" id="2053716"/>
    <lineage>
        <taxon>Bacteria</taxon>
        <taxon>Pseudomonadati</taxon>
        <taxon>Bacteroidota</taxon>
        <taxon>Bacteroidia</taxon>
        <taxon>Bacteroidales</taxon>
        <taxon>Prevotellaceae</taxon>
        <taxon>Segatella</taxon>
    </lineage>
</organism>
<dbReference type="PANTHER" id="PTHR15822">
    <property type="entry name" value="TRAF AND TNF RECEPTOR-ASSOCIATED PROTEIN"/>
    <property type="match status" value="1"/>
</dbReference>
<dbReference type="EMBL" id="JAMXLY010000015">
    <property type="protein sequence ID" value="MCO6025317.1"/>
    <property type="molecule type" value="Genomic_DNA"/>
</dbReference>
<evidence type="ECO:0000259" key="10">
    <source>
        <dbReference type="Pfam" id="PF03372"/>
    </source>
</evidence>
<dbReference type="GO" id="GO:0004519">
    <property type="term" value="F:endonuclease activity"/>
    <property type="evidence" value="ECO:0007669"/>
    <property type="project" value="UniProtKB-KW"/>
</dbReference>
<keyword evidence="6" id="KW-0378">Hydrolase</keyword>